<keyword evidence="3" id="KW-1185">Reference proteome</keyword>
<dbReference type="RefSeq" id="WP_318597040.1">
    <property type="nucleotide sequence ID" value="NZ_JAWSTH010000021.1"/>
</dbReference>
<gene>
    <name evidence="2" type="ORF">R7226_10330</name>
</gene>
<evidence type="ECO:0000313" key="3">
    <source>
        <dbReference type="Proteomes" id="UP001284601"/>
    </source>
</evidence>
<name>A0ABU4HNB7_9ACTN</name>
<accession>A0ABU4HNB7</accession>
<comment type="caution">
    <text evidence="2">The sequence shown here is derived from an EMBL/GenBank/DDBJ whole genome shotgun (WGS) entry which is preliminary data.</text>
</comment>
<dbReference type="EMBL" id="JAWSTH010000021">
    <property type="protein sequence ID" value="MDW5594735.1"/>
    <property type="molecule type" value="Genomic_DNA"/>
</dbReference>
<dbReference type="SMART" id="SM00347">
    <property type="entry name" value="HTH_MARR"/>
    <property type="match status" value="1"/>
</dbReference>
<reference evidence="2 3" key="2">
    <citation type="submission" date="2023-10" db="EMBL/GenBank/DDBJ databases">
        <authorList>
            <person name="Han X.F."/>
        </authorList>
    </citation>
    <scope>NUCLEOTIDE SEQUENCE [LARGE SCALE GENOMIC DNA]</scope>
    <source>
        <strain evidence="2 3">KCTC 39840</strain>
    </source>
</reference>
<dbReference type="InterPro" id="IPR036388">
    <property type="entry name" value="WH-like_DNA-bd_sf"/>
</dbReference>
<feature type="domain" description="HTH marR-type" evidence="1">
    <location>
        <begin position="8"/>
        <end position="139"/>
    </location>
</feature>
<dbReference type="PRINTS" id="PR00598">
    <property type="entry name" value="HTHMARR"/>
</dbReference>
<dbReference type="PANTHER" id="PTHR33164">
    <property type="entry name" value="TRANSCRIPTIONAL REGULATOR, MARR FAMILY"/>
    <property type="match status" value="1"/>
</dbReference>
<dbReference type="InterPro" id="IPR000835">
    <property type="entry name" value="HTH_MarR-typ"/>
</dbReference>
<evidence type="ECO:0000259" key="1">
    <source>
        <dbReference type="PROSITE" id="PS50995"/>
    </source>
</evidence>
<dbReference type="InterPro" id="IPR039422">
    <property type="entry name" value="MarR/SlyA-like"/>
</dbReference>
<sequence>MNDDQVFNENLCWLLARGAYTLTTELTAELARLGLSPRTHQVLIAADTGEHTQTELLRTVGLDKTTMVVTVDELEAAGLAERVPSRSDRRARVVAVTQAGRRKLKEADAIIHAVHEDVLAVLPADDREAFMRSLITLVSGRLAEPVATAQPVRRRVPRAPA</sequence>
<evidence type="ECO:0000313" key="2">
    <source>
        <dbReference type="EMBL" id="MDW5594735.1"/>
    </source>
</evidence>
<dbReference type="PANTHER" id="PTHR33164:SF43">
    <property type="entry name" value="HTH-TYPE TRANSCRIPTIONAL REPRESSOR YETL"/>
    <property type="match status" value="1"/>
</dbReference>
<dbReference type="InterPro" id="IPR036390">
    <property type="entry name" value="WH_DNA-bd_sf"/>
</dbReference>
<proteinExistence type="predicted"/>
<reference evidence="3" key="1">
    <citation type="submission" date="2023-07" db="EMBL/GenBank/DDBJ databases">
        <title>Conexibacter stalactiti sp. nov., isolated from stalactites in a lava cave and emended description of the genus Conexibacter.</title>
        <authorList>
            <person name="Lee S.D."/>
        </authorList>
    </citation>
    <scope>NUCLEOTIDE SEQUENCE [LARGE SCALE GENOMIC DNA]</scope>
    <source>
        <strain evidence="3">KCTC 39840</strain>
    </source>
</reference>
<dbReference type="Proteomes" id="UP001284601">
    <property type="component" value="Unassembled WGS sequence"/>
</dbReference>
<organism evidence="2 3">
    <name type="scientific">Conexibacter stalactiti</name>
    <dbReference type="NCBI Taxonomy" id="1940611"/>
    <lineage>
        <taxon>Bacteria</taxon>
        <taxon>Bacillati</taxon>
        <taxon>Actinomycetota</taxon>
        <taxon>Thermoleophilia</taxon>
        <taxon>Solirubrobacterales</taxon>
        <taxon>Conexibacteraceae</taxon>
        <taxon>Conexibacter</taxon>
    </lineage>
</organism>
<protein>
    <submittedName>
        <fullName evidence="2">MarR family winged helix-turn-helix transcriptional regulator</fullName>
    </submittedName>
</protein>
<dbReference type="Pfam" id="PF12802">
    <property type="entry name" value="MarR_2"/>
    <property type="match status" value="1"/>
</dbReference>
<dbReference type="PROSITE" id="PS50995">
    <property type="entry name" value="HTH_MARR_2"/>
    <property type="match status" value="1"/>
</dbReference>
<dbReference type="Gene3D" id="1.10.10.10">
    <property type="entry name" value="Winged helix-like DNA-binding domain superfamily/Winged helix DNA-binding domain"/>
    <property type="match status" value="1"/>
</dbReference>
<dbReference type="SUPFAM" id="SSF46785">
    <property type="entry name" value="Winged helix' DNA-binding domain"/>
    <property type="match status" value="1"/>
</dbReference>